<dbReference type="OrthoDB" id="1749712at2759"/>
<feature type="region of interest" description="Disordered" evidence="2">
    <location>
        <begin position="139"/>
        <end position="164"/>
    </location>
</feature>
<evidence type="ECO:0000313" key="3">
    <source>
        <dbReference type="EMBL" id="KAG0487088.1"/>
    </source>
</evidence>
<sequence length="478" mass="51333">MAFKQYFAGLLSAAVKARAFVGQPEERLPVVVVRLGERVLRGEAGADAAVKEQKPPPWKYMTMGCFLAGDHGGGREVQSGGEAGEWIDGYVVVGDAGVGVNTGGDRFCVEEALHAAVADEGQDLNLYFFDEAGRGGCGGDERAVNDRSTGSLASPSPNSDDADEVVVDSGEQSLSLVDTLIRSGSIDLVAVDCETLNGLIGTSVSLRPTSLHDRARDSKDEESRDRDYDVAALASNLSQEFRYSIYGNDDIEDAHGSLERDDEDVYFDDESAEVVISSLRLGDDQDSSLFTNSNWFAFEDERAVNDRSTGSLASPSPNSDDADEVVVGESEDLADKMASLQFSGSKCDDTQEMNSICLGNGPVNEPNETSGNLSPSECEKPLEWVEWRETVDLINENGANTASSAPNGDFEIEAFDSKHDNGWASDKTDNQEFNCDSPQSNDVISSASQSVSPLVVNNIPSMVPMESGHEKLVKNKDE</sequence>
<proteinExistence type="inferred from homology"/>
<evidence type="ECO:0000256" key="2">
    <source>
        <dbReference type="SAM" id="MobiDB-lite"/>
    </source>
</evidence>
<dbReference type="GO" id="GO:0019888">
    <property type="term" value="F:protein phosphatase regulator activity"/>
    <property type="evidence" value="ECO:0007669"/>
    <property type="project" value="TreeGrafter"/>
</dbReference>
<organism evidence="3 4">
    <name type="scientific">Vanilla planifolia</name>
    <name type="common">Vanilla</name>
    <dbReference type="NCBI Taxonomy" id="51239"/>
    <lineage>
        <taxon>Eukaryota</taxon>
        <taxon>Viridiplantae</taxon>
        <taxon>Streptophyta</taxon>
        <taxon>Embryophyta</taxon>
        <taxon>Tracheophyta</taxon>
        <taxon>Spermatophyta</taxon>
        <taxon>Magnoliopsida</taxon>
        <taxon>Liliopsida</taxon>
        <taxon>Asparagales</taxon>
        <taxon>Orchidaceae</taxon>
        <taxon>Vanilloideae</taxon>
        <taxon>Vanilleae</taxon>
        <taxon>Vanilla</taxon>
    </lineage>
</organism>
<dbReference type="EMBL" id="JADCNM010000004">
    <property type="protein sequence ID" value="KAG0487088.1"/>
    <property type="molecule type" value="Genomic_DNA"/>
</dbReference>
<feature type="compositionally biased region" description="Polar residues" evidence="2">
    <location>
        <begin position="431"/>
        <end position="449"/>
    </location>
</feature>
<accession>A0A835V761</accession>
<reference evidence="3 4" key="1">
    <citation type="journal article" date="2020" name="Nat. Food">
        <title>A phased Vanilla planifolia genome enables genetic improvement of flavour and production.</title>
        <authorList>
            <person name="Hasing T."/>
            <person name="Tang H."/>
            <person name="Brym M."/>
            <person name="Khazi F."/>
            <person name="Huang T."/>
            <person name="Chambers A.H."/>
        </authorList>
    </citation>
    <scope>NUCLEOTIDE SEQUENCE [LARGE SCALE GENOMIC DNA]</scope>
    <source>
        <tissue evidence="3">Leaf</tissue>
    </source>
</reference>
<feature type="compositionally biased region" description="Polar residues" evidence="2">
    <location>
        <begin position="146"/>
        <end position="159"/>
    </location>
</feature>
<dbReference type="PANTHER" id="PTHR12634">
    <property type="entry name" value="SIT4 YEAST -ASSOCIATING PROTEIN-RELATED"/>
    <property type="match status" value="1"/>
</dbReference>
<protein>
    <submittedName>
        <fullName evidence="3">Uncharacterized protein</fullName>
    </submittedName>
</protein>
<dbReference type="InterPro" id="IPR007587">
    <property type="entry name" value="SAPS"/>
</dbReference>
<feature type="region of interest" description="Disordered" evidence="2">
    <location>
        <begin position="423"/>
        <end position="449"/>
    </location>
</feature>
<comment type="caution">
    <text evidence="3">The sequence shown here is derived from an EMBL/GenBank/DDBJ whole genome shotgun (WGS) entry which is preliminary data.</text>
</comment>
<dbReference type="AlphaFoldDB" id="A0A835V761"/>
<evidence type="ECO:0000256" key="1">
    <source>
        <dbReference type="ARBA" id="ARBA00006180"/>
    </source>
</evidence>
<dbReference type="PANTHER" id="PTHR12634:SF37">
    <property type="entry name" value="SIT4 PHOSPHATASE-ASSOCIATED FAMILY PROTEIN"/>
    <property type="match status" value="1"/>
</dbReference>
<evidence type="ECO:0000313" key="4">
    <source>
        <dbReference type="Proteomes" id="UP000639772"/>
    </source>
</evidence>
<comment type="similarity">
    <text evidence="1">Belongs to the SAPS family.</text>
</comment>
<dbReference type="Proteomes" id="UP000639772">
    <property type="component" value="Unassembled WGS sequence"/>
</dbReference>
<dbReference type="GO" id="GO:0019903">
    <property type="term" value="F:protein phosphatase binding"/>
    <property type="evidence" value="ECO:0007669"/>
    <property type="project" value="InterPro"/>
</dbReference>
<gene>
    <name evidence="3" type="ORF">HPP92_009183</name>
</gene>
<name>A0A835V761_VANPL</name>